<dbReference type="AlphaFoldDB" id="A0A1B7X2H7"/>
<organism evidence="1 2">
    <name type="scientific">Aphanizomenon flos-aquae WA102</name>
    <dbReference type="NCBI Taxonomy" id="1710896"/>
    <lineage>
        <taxon>Bacteria</taxon>
        <taxon>Bacillati</taxon>
        <taxon>Cyanobacteriota</taxon>
        <taxon>Cyanophyceae</taxon>
        <taxon>Nostocales</taxon>
        <taxon>Aphanizomenonaceae</taxon>
        <taxon>Aphanizomenon</taxon>
    </lineage>
</organism>
<dbReference type="Proteomes" id="UP000092093">
    <property type="component" value="Unassembled WGS sequence"/>
</dbReference>
<evidence type="ECO:0000313" key="2">
    <source>
        <dbReference type="Proteomes" id="UP000092093"/>
    </source>
</evidence>
<sequence length="165" mass="18773">MKRSTQAGKIQTLFINGQYNETTAKALIEQNILEYKNSKGKKPPTRYILKRVYNVTPSGNNKKYQTALDELEYLTGISWRRISSASASLREQCYLKQGFLVLGNNSINLKLINMIISNDINLVLIVDKIIYDNWGEDDIFLSKGADCKLNSCDRAMMARIKSLLL</sequence>
<protein>
    <submittedName>
        <fullName evidence="1">Uncharacterized protein</fullName>
    </submittedName>
</protein>
<comment type="caution">
    <text evidence="1">The sequence shown here is derived from an EMBL/GenBank/DDBJ whole genome shotgun (WGS) entry which is preliminary data.</text>
</comment>
<evidence type="ECO:0000313" key="1">
    <source>
        <dbReference type="EMBL" id="OBQ43601.1"/>
    </source>
</evidence>
<gene>
    <name evidence="1" type="ORF">AN484_11385</name>
</gene>
<proteinExistence type="predicted"/>
<name>A0A1B7X2H7_APHFL</name>
<accession>A0A1B7X2H7</accession>
<dbReference type="EMBL" id="LJOW01000048">
    <property type="protein sequence ID" value="OBQ43601.1"/>
    <property type="molecule type" value="Genomic_DNA"/>
</dbReference>
<reference evidence="1 2" key="1">
    <citation type="submission" date="2015-09" db="EMBL/GenBank/DDBJ databases">
        <title>Aphanizomenon flos-aquae WA102.</title>
        <authorList>
            <person name="Driscoll C."/>
        </authorList>
    </citation>
    <scope>NUCLEOTIDE SEQUENCE [LARGE SCALE GENOMIC DNA]</scope>
    <source>
        <strain evidence="1">WA102</strain>
    </source>
</reference>